<dbReference type="InterPro" id="IPR007568">
    <property type="entry name" value="RTA1"/>
</dbReference>
<feature type="transmembrane region" description="Helical" evidence="5">
    <location>
        <begin position="82"/>
        <end position="104"/>
    </location>
</feature>
<evidence type="ECO:0000313" key="6">
    <source>
        <dbReference type="EMBL" id="KAF5372054.1"/>
    </source>
</evidence>
<feature type="transmembrane region" description="Helical" evidence="5">
    <location>
        <begin position="12"/>
        <end position="31"/>
    </location>
</feature>
<dbReference type="EMBL" id="JAACJM010000006">
    <property type="protein sequence ID" value="KAF5372054.1"/>
    <property type="molecule type" value="Genomic_DNA"/>
</dbReference>
<proteinExistence type="predicted"/>
<name>A0A8H5LWL4_9AGAR</name>
<feature type="transmembrane region" description="Helical" evidence="5">
    <location>
        <begin position="43"/>
        <end position="62"/>
    </location>
</feature>
<dbReference type="GO" id="GO:0005886">
    <property type="term" value="C:plasma membrane"/>
    <property type="evidence" value="ECO:0007669"/>
    <property type="project" value="TreeGrafter"/>
</dbReference>
<keyword evidence="2 5" id="KW-0812">Transmembrane</keyword>
<comment type="caution">
    <text evidence="6">The sequence shown here is derived from an EMBL/GenBank/DDBJ whole genome shotgun (WGS) entry which is preliminary data.</text>
</comment>
<dbReference type="GO" id="GO:0000324">
    <property type="term" value="C:fungal-type vacuole"/>
    <property type="evidence" value="ECO:0007669"/>
    <property type="project" value="TreeGrafter"/>
</dbReference>
<comment type="subcellular location">
    <subcellularLocation>
        <location evidence="1">Membrane</location>
        <topology evidence="1">Multi-pass membrane protein</topology>
    </subcellularLocation>
</comment>
<dbReference type="PANTHER" id="PTHR31465:SF9">
    <property type="entry name" value="SPHINGOID LONG-CHAIN BASE TRANSPORTER RSB1"/>
    <property type="match status" value="1"/>
</dbReference>
<evidence type="ECO:0000256" key="5">
    <source>
        <dbReference type="SAM" id="Phobius"/>
    </source>
</evidence>
<sequence>MPQVAPENPYGYVPDDAICIMFIVLFAISSTTHLGQAFWKRTWFMIPTVVLSGCLEILGWSARLWSSKNILLSEPFSIQISTLIIGPTPLLAADFIIFGRLVGILGTQYSRLSPRLYARIFLTCDIISLVLQGIGGGWASSASNNGGDIDPGTNLMIAGIVFQLIVIVVFATLAAEFAYRFFNDSPFAKHSASANNRGDLSGKRKLALGGIAFTIVVLAIRAIYRVIELSQGWRSKLMHTQWLFGLFDSAMVILAFYCWNAFHPGWTVVPDTQYFNKEFSRSGSA</sequence>
<dbReference type="OrthoDB" id="3358017at2759"/>
<feature type="transmembrane region" description="Helical" evidence="5">
    <location>
        <begin position="155"/>
        <end position="179"/>
    </location>
</feature>
<evidence type="ECO:0008006" key="8">
    <source>
        <dbReference type="Google" id="ProtNLM"/>
    </source>
</evidence>
<evidence type="ECO:0000256" key="2">
    <source>
        <dbReference type="ARBA" id="ARBA00022692"/>
    </source>
</evidence>
<feature type="transmembrane region" description="Helical" evidence="5">
    <location>
        <begin position="206"/>
        <end position="227"/>
    </location>
</feature>
<dbReference type="AlphaFoldDB" id="A0A8H5LWL4"/>
<reference evidence="6 7" key="1">
    <citation type="journal article" date="2020" name="ISME J.">
        <title>Uncovering the hidden diversity of litter-decomposition mechanisms in mushroom-forming fungi.</title>
        <authorList>
            <person name="Floudas D."/>
            <person name="Bentzer J."/>
            <person name="Ahren D."/>
            <person name="Johansson T."/>
            <person name="Persson P."/>
            <person name="Tunlid A."/>
        </authorList>
    </citation>
    <scope>NUCLEOTIDE SEQUENCE [LARGE SCALE GENOMIC DNA]</scope>
    <source>
        <strain evidence="6 7">CBS 291.85</strain>
    </source>
</reference>
<dbReference type="PANTHER" id="PTHR31465">
    <property type="entry name" value="PROTEIN RTA1-RELATED"/>
    <property type="match status" value="1"/>
</dbReference>
<evidence type="ECO:0000313" key="7">
    <source>
        <dbReference type="Proteomes" id="UP000559256"/>
    </source>
</evidence>
<organism evidence="6 7">
    <name type="scientific">Tetrapyrgos nigripes</name>
    <dbReference type="NCBI Taxonomy" id="182062"/>
    <lineage>
        <taxon>Eukaryota</taxon>
        <taxon>Fungi</taxon>
        <taxon>Dikarya</taxon>
        <taxon>Basidiomycota</taxon>
        <taxon>Agaricomycotina</taxon>
        <taxon>Agaricomycetes</taxon>
        <taxon>Agaricomycetidae</taxon>
        <taxon>Agaricales</taxon>
        <taxon>Marasmiineae</taxon>
        <taxon>Marasmiaceae</taxon>
        <taxon>Tetrapyrgos</taxon>
    </lineage>
</organism>
<keyword evidence="7" id="KW-1185">Reference proteome</keyword>
<feature type="transmembrane region" description="Helical" evidence="5">
    <location>
        <begin position="116"/>
        <end position="135"/>
    </location>
</feature>
<evidence type="ECO:0000256" key="3">
    <source>
        <dbReference type="ARBA" id="ARBA00022989"/>
    </source>
</evidence>
<keyword evidence="3 5" id="KW-1133">Transmembrane helix</keyword>
<protein>
    <recommendedName>
        <fullName evidence="8">RTA1-domain-containing protein</fullName>
    </recommendedName>
</protein>
<gene>
    <name evidence="6" type="ORF">D9758_005036</name>
</gene>
<dbReference type="Proteomes" id="UP000559256">
    <property type="component" value="Unassembled WGS sequence"/>
</dbReference>
<evidence type="ECO:0000256" key="4">
    <source>
        <dbReference type="ARBA" id="ARBA00023136"/>
    </source>
</evidence>
<evidence type="ECO:0000256" key="1">
    <source>
        <dbReference type="ARBA" id="ARBA00004141"/>
    </source>
</evidence>
<keyword evidence="4 5" id="KW-0472">Membrane</keyword>
<dbReference type="Pfam" id="PF04479">
    <property type="entry name" value="RTA1"/>
    <property type="match status" value="1"/>
</dbReference>
<feature type="transmembrane region" description="Helical" evidence="5">
    <location>
        <begin position="239"/>
        <end position="259"/>
    </location>
</feature>
<accession>A0A8H5LWL4</accession>